<keyword evidence="2" id="KW-1185">Reference proteome</keyword>
<comment type="caution">
    <text evidence="1">The sequence shown here is derived from an EMBL/GenBank/DDBJ whole genome shotgun (WGS) entry which is preliminary data.</text>
</comment>
<dbReference type="PROSITE" id="PS51257">
    <property type="entry name" value="PROKAR_LIPOPROTEIN"/>
    <property type="match status" value="1"/>
</dbReference>
<organism evidence="1 2">
    <name type="scientific">Mucilaginibacter conchicola</name>
    <dbReference type="NCBI Taxonomy" id="2303333"/>
    <lineage>
        <taxon>Bacteria</taxon>
        <taxon>Pseudomonadati</taxon>
        <taxon>Bacteroidota</taxon>
        <taxon>Sphingobacteriia</taxon>
        <taxon>Sphingobacteriales</taxon>
        <taxon>Sphingobacteriaceae</taxon>
        <taxon>Mucilaginibacter</taxon>
    </lineage>
</organism>
<protein>
    <submittedName>
        <fullName evidence="1">Cell surface protein</fullName>
    </submittedName>
</protein>
<gene>
    <name evidence="1" type="ORF">D0C36_01810</name>
</gene>
<dbReference type="OrthoDB" id="975810at2"/>
<dbReference type="Proteomes" id="UP000264217">
    <property type="component" value="Unassembled WGS sequence"/>
</dbReference>
<dbReference type="EMBL" id="QWDC01000001">
    <property type="protein sequence ID" value="RFZ94316.1"/>
    <property type="molecule type" value="Genomic_DNA"/>
</dbReference>
<reference evidence="1 2" key="1">
    <citation type="submission" date="2018-08" db="EMBL/GenBank/DDBJ databases">
        <title>Mucilaginibacter sp. MYSH2.</title>
        <authorList>
            <person name="Seo T."/>
        </authorList>
    </citation>
    <scope>NUCLEOTIDE SEQUENCE [LARGE SCALE GENOMIC DNA]</scope>
    <source>
        <strain evidence="1 2">MYSH2</strain>
    </source>
</reference>
<evidence type="ECO:0000313" key="1">
    <source>
        <dbReference type="EMBL" id="RFZ94316.1"/>
    </source>
</evidence>
<proteinExistence type="predicted"/>
<dbReference type="AlphaFoldDB" id="A0A372NW33"/>
<name>A0A372NW33_9SPHI</name>
<sequence length="295" mass="31729">MKKQFTLSKHLIIASLALGVLWQSCSKDKIEVIQEAPIRPITANSNAYVTDLFEFNPAPGQFINTDLGDEKGAKGTLGSNNGLVSLGAWGGNIVVGFDHTVLDAAGKTDLVVYGNGFANFAEPGVIWVMADTNGNGKPDDKWYEIKGSAYGQPGYIRDYEVTYTKPACDTCSVHWADNQGKTGVVQTNMFHTQAYYPASVTTNTYTLKGTLLPSTNIDMSNPTYITSAAFDYGYSDNKAGGDEIDISTAVDEKGNKANLKGIDFIKVQTGIQANMGWLGEQSTEFTGAADLSLLK</sequence>
<accession>A0A372NW33</accession>
<evidence type="ECO:0000313" key="2">
    <source>
        <dbReference type="Proteomes" id="UP000264217"/>
    </source>
</evidence>
<dbReference type="RefSeq" id="WP_117389880.1">
    <property type="nucleotide sequence ID" value="NZ_QWDC01000001.1"/>
</dbReference>